<name>A0ACB6SDZ9_9PLEO</name>
<reference evidence="1" key="1">
    <citation type="journal article" date="2020" name="Stud. Mycol.">
        <title>101 Dothideomycetes genomes: a test case for predicting lifestyles and emergence of pathogens.</title>
        <authorList>
            <person name="Haridas S."/>
            <person name="Albert R."/>
            <person name="Binder M."/>
            <person name="Bloem J."/>
            <person name="Labutti K."/>
            <person name="Salamov A."/>
            <person name="Andreopoulos B."/>
            <person name="Baker S."/>
            <person name="Barry K."/>
            <person name="Bills G."/>
            <person name="Bluhm B."/>
            <person name="Cannon C."/>
            <person name="Castanera R."/>
            <person name="Culley D."/>
            <person name="Daum C."/>
            <person name="Ezra D."/>
            <person name="Gonzalez J."/>
            <person name="Henrissat B."/>
            <person name="Kuo A."/>
            <person name="Liang C."/>
            <person name="Lipzen A."/>
            <person name="Lutzoni F."/>
            <person name="Magnuson J."/>
            <person name="Mondo S."/>
            <person name="Nolan M."/>
            <person name="Ohm R."/>
            <person name="Pangilinan J."/>
            <person name="Park H.-J."/>
            <person name="Ramirez L."/>
            <person name="Alfaro M."/>
            <person name="Sun H."/>
            <person name="Tritt A."/>
            <person name="Yoshinaga Y."/>
            <person name="Zwiers L.-H."/>
            <person name="Turgeon B."/>
            <person name="Goodwin S."/>
            <person name="Spatafora J."/>
            <person name="Crous P."/>
            <person name="Grigoriev I."/>
        </authorList>
    </citation>
    <scope>NUCLEOTIDE SEQUENCE</scope>
    <source>
        <strain evidence="1">CBS 525.71</strain>
    </source>
</reference>
<evidence type="ECO:0000313" key="1">
    <source>
        <dbReference type="EMBL" id="KAF2632535.1"/>
    </source>
</evidence>
<protein>
    <submittedName>
        <fullName evidence="1">Uncharacterized protein</fullName>
    </submittedName>
</protein>
<gene>
    <name evidence="1" type="ORF">BU25DRAFT_444628</name>
</gene>
<keyword evidence="2" id="KW-1185">Reference proteome</keyword>
<proteinExistence type="predicted"/>
<accession>A0ACB6SDZ9</accession>
<evidence type="ECO:0000313" key="2">
    <source>
        <dbReference type="Proteomes" id="UP000799754"/>
    </source>
</evidence>
<sequence>MHALARLVTALACSTTVLAAQCYFPNGGKVDSDTACNPNALVSACCYDNQACLSNGLCVSDPHDPVKARLHRGTCTDADWKSGNCPRHCLDIDNNGVPVYSCNSTSTDSYCCYDGCDCQANSGFEIFTFAQSPADVYTVTIIGESYTQTHTSAASSTSSSIATTSSASTSASASASTAVFSAASSASIASASATSTPSSAAEPTKKSNTTALGVGLGVGIPVAALIGVGVFFLLRRRRNRNGSAAPSEMAADEYALHPRSPSTKYAYMAEAEVAAGRDAPPVTQELSGERNEKPVELPATAPSAPSTAGGAQAVELESPLSSPRETTNRPT</sequence>
<organism evidence="1 2">
    <name type="scientific">Macroventuria anomochaeta</name>
    <dbReference type="NCBI Taxonomy" id="301207"/>
    <lineage>
        <taxon>Eukaryota</taxon>
        <taxon>Fungi</taxon>
        <taxon>Dikarya</taxon>
        <taxon>Ascomycota</taxon>
        <taxon>Pezizomycotina</taxon>
        <taxon>Dothideomycetes</taxon>
        <taxon>Pleosporomycetidae</taxon>
        <taxon>Pleosporales</taxon>
        <taxon>Pleosporineae</taxon>
        <taxon>Didymellaceae</taxon>
        <taxon>Macroventuria</taxon>
    </lineage>
</organism>
<dbReference type="Proteomes" id="UP000799754">
    <property type="component" value="Unassembled WGS sequence"/>
</dbReference>
<comment type="caution">
    <text evidence="1">The sequence shown here is derived from an EMBL/GenBank/DDBJ whole genome shotgun (WGS) entry which is preliminary data.</text>
</comment>
<dbReference type="EMBL" id="MU006702">
    <property type="protein sequence ID" value="KAF2632535.1"/>
    <property type="molecule type" value="Genomic_DNA"/>
</dbReference>